<proteinExistence type="inferred from homology"/>
<dbReference type="InterPro" id="IPR013985">
    <property type="entry name" value="Ald_Fedxn_OxRdtase_dom3"/>
</dbReference>
<dbReference type="InterPro" id="IPR012675">
    <property type="entry name" value="Beta-grasp_dom_sf"/>
</dbReference>
<dbReference type="GO" id="GO:0009055">
    <property type="term" value="F:electron transfer activity"/>
    <property type="evidence" value="ECO:0007669"/>
    <property type="project" value="InterPro"/>
</dbReference>
<evidence type="ECO:0000256" key="1">
    <source>
        <dbReference type="ARBA" id="ARBA00001966"/>
    </source>
</evidence>
<feature type="domain" description="Aldehyde ferredoxin oxidoreductase N-terminal" evidence="9">
    <location>
        <begin position="23"/>
        <end position="231"/>
    </location>
</feature>
<evidence type="ECO:0000256" key="7">
    <source>
        <dbReference type="ARBA" id="ARBA00023014"/>
    </source>
</evidence>
<dbReference type="PANTHER" id="PTHR30038:SF7">
    <property type="entry name" value="TUNGSTEN-CONTAINING GLYCERALDEHYDE-3-PHOSPHATE:FERREDOXIN OXIDOREDUCTASE"/>
    <property type="match status" value="1"/>
</dbReference>
<dbReference type="Pfam" id="PF02730">
    <property type="entry name" value="AFOR_N"/>
    <property type="match status" value="1"/>
</dbReference>
<comment type="cofactor">
    <cofactor evidence="8">
        <name>tungstopterin</name>
        <dbReference type="ChEBI" id="CHEBI:30402"/>
    </cofactor>
</comment>
<evidence type="ECO:0000313" key="10">
    <source>
        <dbReference type="EMBL" id="PLX61918.1"/>
    </source>
</evidence>
<dbReference type="SMART" id="SM00790">
    <property type="entry name" value="AFOR_N"/>
    <property type="match status" value="1"/>
</dbReference>
<evidence type="ECO:0000256" key="6">
    <source>
        <dbReference type="ARBA" id="ARBA00023004"/>
    </source>
</evidence>
<dbReference type="InterPro" id="IPR016155">
    <property type="entry name" value="Mopterin_synth/thiamin_S_b"/>
</dbReference>
<keyword evidence="5" id="KW-0560">Oxidoreductase</keyword>
<protein>
    <submittedName>
        <fullName evidence="10">Aldehyde ferredoxin oxidoreductase</fullName>
    </submittedName>
</protein>
<comment type="cofactor">
    <cofactor evidence="1">
        <name>[4Fe-4S] cluster</name>
        <dbReference type="ChEBI" id="CHEBI:49883"/>
    </cofactor>
</comment>
<dbReference type="RefSeq" id="WP_273438687.1">
    <property type="nucleotide sequence ID" value="NZ_CBDUFW010000031.1"/>
</dbReference>
<name>A0A2N6CX97_9GAMM</name>
<keyword evidence="6" id="KW-0408">Iron</keyword>
<dbReference type="STRING" id="1111735.GCA_000428045_01851"/>
<dbReference type="Gene3D" id="3.60.9.10">
    <property type="entry name" value="Aldehyde ferredoxin oxidoreductase, N-terminal domain"/>
    <property type="match status" value="1"/>
</dbReference>
<dbReference type="GO" id="GO:0016625">
    <property type="term" value="F:oxidoreductase activity, acting on the aldehyde or oxo group of donors, iron-sulfur protein as acceptor"/>
    <property type="evidence" value="ECO:0007669"/>
    <property type="project" value="InterPro"/>
</dbReference>
<evidence type="ECO:0000313" key="11">
    <source>
        <dbReference type="Proteomes" id="UP000235015"/>
    </source>
</evidence>
<accession>A0A2N6CX97</accession>
<dbReference type="SUPFAM" id="SSF56228">
    <property type="entry name" value="Aldehyde ferredoxin oxidoreductase, N-terminal domain"/>
    <property type="match status" value="1"/>
</dbReference>
<dbReference type="Proteomes" id="UP000235015">
    <property type="component" value="Unassembled WGS sequence"/>
</dbReference>
<evidence type="ECO:0000256" key="8">
    <source>
        <dbReference type="ARBA" id="ARBA00049934"/>
    </source>
</evidence>
<dbReference type="SUPFAM" id="SSF54285">
    <property type="entry name" value="MoaD/ThiS"/>
    <property type="match status" value="1"/>
</dbReference>
<dbReference type="Gene3D" id="1.10.569.10">
    <property type="entry name" value="Aldehyde Ferredoxin Oxidoreductase Protein, subunit A, domain 2"/>
    <property type="match status" value="1"/>
</dbReference>
<keyword evidence="3" id="KW-0004">4Fe-4S</keyword>
<dbReference type="Pfam" id="PF01314">
    <property type="entry name" value="AFOR_C"/>
    <property type="match status" value="1"/>
</dbReference>
<evidence type="ECO:0000256" key="4">
    <source>
        <dbReference type="ARBA" id="ARBA00022723"/>
    </source>
</evidence>
<dbReference type="InterPro" id="IPR001203">
    <property type="entry name" value="OxRdtase_Ald_Fedxn_C"/>
</dbReference>
<dbReference type="PANTHER" id="PTHR30038">
    <property type="entry name" value="ALDEHYDE FERREDOXIN OXIDOREDUCTASE"/>
    <property type="match status" value="1"/>
</dbReference>
<dbReference type="GO" id="GO:0051539">
    <property type="term" value="F:4 iron, 4 sulfur cluster binding"/>
    <property type="evidence" value="ECO:0007669"/>
    <property type="project" value="UniProtKB-KW"/>
</dbReference>
<evidence type="ECO:0000256" key="2">
    <source>
        <dbReference type="ARBA" id="ARBA00011032"/>
    </source>
</evidence>
<dbReference type="EMBL" id="PKUN01000009">
    <property type="protein sequence ID" value="PLX61918.1"/>
    <property type="molecule type" value="Genomic_DNA"/>
</dbReference>
<dbReference type="InterPro" id="IPR036503">
    <property type="entry name" value="Ald_Fedxn_OxRdtase_N_sf"/>
</dbReference>
<keyword evidence="4" id="KW-0479">Metal-binding</keyword>
<evidence type="ECO:0000259" key="9">
    <source>
        <dbReference type="SMART" id="SM00790"/>
    </source>
</evidence>
<comment type="similarity">
    <text evidence="2">Belongs to the AOR/FOR family.</text>
</comment>
<gene>
    <name evidence="10" type="ORF">C0630_07835</name>
</gene>
<evidence type="ECO:0000256" key="3">
    <source>
        <dbReference type="ARBA" id="ARBA00022485"/>
    </source>
</evidence>
<dbReference type="AlphaFoldDB" id="A0A2N6CX97"/>
<dbReference type="InterPro" id="IPR036021">
    <property type="entry name" value="Tungsten_al_ferr_oxy-like_C"/>
</dbReference>
<reference evidence="10 11" key="1">
    <citation type="submission" date="2017-11" db="EMBL/GenBank/DDBJ databases">
        <title>Genome-resolved metagenomics identifies genetic mobility, metabolic interactions, and unexpected diversity in perchlorate-reducing communities.</title>
        <authorList>
            <person name="Barnum T.P."/>
            <person name="Figueroa I.A."/>
            <person name="Carlstrom C.I."/>
            <person name="Lucas L.N."/>
            <person name="Engelbrektson A.L."/>
            <person name="Coates J.D."/>
        </authorList>
    </citation>
    <scope>NUCLEOTIDE SEQUENCE [LARGE SCALE GENOMIC DNA]</scope>
    <source>
        <strain evidence="10">BM301</strain>
    </source>
</reference>
<dbReference type="Gene3D" id="1.10.599.10">
    <property type="entry name" value="Aldehyde Ferredoxin Oxidoreductase Protein, subunit A, domain 3"/>
    <property type="match status" value="1"/>
</dbReference>
<keyword evidence="7" id="KW-0411">Iron-sulfur</keyword>
<dbReference type="CDD" id="cd17040">
    <property type="entry name" value="Ubl_MoaD_like"/>
    <property type="match status" value="1"/>
</dbReference>
<dbReference type="Gene3D" id="3.10.20.30">
    <property type="match status" value="1"/>
</dbReference>
<comment type="caution">
    <text evidence="10">The sequence shown here is derived from an EMBL/GenBank/DDBJ whole genome shotgun (WGS) entry which is preliminary data.</text>
</comment>
<sequence>MNTRDRVDALLNRLHDAPQYPTQGAVLFVDLERRSHRKAYLPKEVLTTFLSGRGANMYLLYNLLATEQAEPLKPLDPQVPLIFGSGVFTGYMASATRGNVTSLSPESDAILDSNVGDYFPAFMRHHGYDHLVVYGRNPQWTLLKISFDDVQFLDATPYLGMDNLDVTEAIERDFERTERKDMALARITSAGENLALSAGIMGGIKAIWARGGPGAKMGSLGLKAIMIDGAPGKIATSKEFKLGAKEISNKVISTSVIHNALKTVGTPFLYKPSRILGAIGTKNNQENTWVEDLDADNFDGYRTGMDGCYKCPVKCRPLNDMTPGAKGGFGANALKGVTGNASYDTSQAEVQHEHTASYQGIKGDGVFDRYDKGDGPEYVTVGKFGPNIGITEPEKVLRLNNILNDLGLDSSGTGGAIGWAMELYQRGVIDQTTTGGLDLSWGNYEAVEKLLFMLARREGFGDVVADSSQAVATGKYPPEALDYRMTVKGLFQSDPHDSRILKAFALGLAVATRGMDHLRNRVTLEINARINDDAEFKTALYGGKVSAEPNQYGGKEYAVRRCEDTFAVGDSVGMCRFTTKLFNSPSLTGTEEFAQQLKLLTGIEMSSDDLLNSGRNVIAVERMINALRGLTDADDTLPRRWFEEPNSAGPFSGEKIDQQAFDEMKQRFYEVSGFEPDGLPSSDWWDSLSQVLTGYSLKVNLPKLPGVKRNSLVINRPVKDIRELRQRLKNSLPQAAEALGDSSFGISINDHLVVASEQGMTLHNGDEVSLVPMLAGG</sequence>
<dbReference type="GO" id="GO:0046872">
    <property type="term" value="F:metal ion binding"/>
    <property type="evidence" value="ECO:0007669"/>
    <property type="project" value="UniProtKB-KW"/>
</dbReference>
<dbReference type="InterPro" id="IPR013984">
    <property type="entry name" value="Ald_Fedxn_OxRdtase_dom2"/>
</dbReference>
<organism evidence="10 11">
    <name type="scientific">Sedimenticola selenatireducens</name>
    <dbReference type="NCBI Taxonomy" id="191960"/>
    <lineage>
        <taxon>Bacteria</taxon>
        <taxon>Pseudomonadati</taxon>
        <taxon>Pseudomonadota</taxon>
        <taxon>Gammaproteobacteria</taxon>
        <taxon>Chromatiales</taxon>
        <taxon>Sedimenticolaceae</taxon>
        <taxon>Sedimenticola</taxon>
    </lineage>
</organism>
<evidence type="ECO:0000256" key="5">
    <source>
        <dbReference type="ARBA" id="ARBA00023002"/>
    </source>
</evidence>
<dbReference type="SUPFAM" id="SSF48310">
    <property type="entry name" value="Aldehyde ferredoxin oxidoreductase, C-terminal domains"/>
    <property type="match status" value="1"/>
</dbReference>
<dbReference type="InterPro" id="IPR051919">
    <property type="entry name" value="W-dependent_AOR"/>
</dbReference>
<dbReference type="InterPro" id="IPR013983">
    <property type="entry name" value="Ald_Fedxn_OxRdtase_N"/>
</dbReference>